<gene>
    <name evidence="1" type="ORF">E5S67_04115</name>
</gene>
<evidence type="ECO:0000313" key="1">
    <source>
        <dbReference type="EMBL" id="NQE36350.1"/>
    </source>
</evidence>
<organism evidence="1 2">
    <name type="scientific">Microcoleus asticus IPMA8</name>
    <dbReference type="NCBI Taxonomy" id="2563858"/>
    <lineage>
        <taxon>Bacteria</taxon>
        <taxon>Bacillati</taxon>
        <taxon>Cyanobacteriota</taxon>
        <taxon>Cyanophyceae</taxon>
        <taxon>Oscillatoriophycideae</taxon>
        <taxon>Oscillatoriales</taxon>
        <taxon>Microcoleaceae</taxon>
        <taxon>Microcoleus</taxon>
        <taxon>Microcoleus asticus</taxon>
    </lineage>
</organism>
<name>A0ABX2D3X4_9CYAN</name>
<proteinExistence type="predicted"/>
<comment type="caution">
    <text evidence="1">The sequence shown here is derived from an EMBL/GenBank/DDBJ whole genome shotgun (WGS) entry which is preliminary data.</text>
</comment>
<keyword evidence="2" id="KW-1185">Reference proteome</keyword>
<protein>
    <submittedName>
        <fullName evidence="1">Uncharacterized protein</fullName>
    </submittedName>
</protein>
<dbReference type="Proteomes" id="UP000702425">
    <property type="component" value="Unassembled WGS sequence"/>
</dbReference>
<evidence type="ECO:0000313" key="2">
    <source>
        <dbReference type="Proteomes" id="UP000702425"/>
    </source>
</evidence>
<accession>A0ABX2D3X4</accession>
<dbReference type="EMBL" id="SRRZ01000082">
    <property type="protein sequence ID" value="NQE36350.1"/>
    <property type="molecule type" value="Genomic_DNA"/>
</dbReference>
<sequence>MGDWSIGGDGLLRQGGNLVTVGNGIPVRMQQLDF</sequence>
<reference evidence="1 2" key="1">
    <citation type="journal article" date="2020" name="Sci. Rep.">
        <title>A novel cyanobacterial geosmin producer, revising GeoA distribution and dispersion patterns in Bacteria.</title>
        <authorList>
            <person name="Churro C."/>
            <person name="Semedo-Aguiar A.P."/>
            <person name="Silva A.D."/>
            <person name="Pereira-Leal J.B."/>
            <person name="Leite R.B."/>
        </authorList>
    </citation>
    <scope>NUCLEOTIDE SEQUENCE [LARGE SCALE GENOMIC DNA]</scope>
    <source>
        <strain evidence="1 2">IPMA8</strain>
    </source>
</reference>